<dbReference type="Proteomes" id="UP000295455">
    <property type="component" value="Unassembled WGS sequence"/>
</dbReference>
<feature type="region of interest" description="Disordered" evidence="1">
    <location>
        <begin position="28"/>
        <end position="62"/>
    </location>
</feature>
<proteinExistence type="predicted"/>
<evidence type="ECO:0000256" key="1">
    <source>
        <dbReference type="SAM" id="MobiDB-lite"/>
    </source>
</evidence>
<keyword evidence="3" id="KW-1185">Reference proteome</keyword>
<evidence type="ECO:0000313" key="3">
    <source>
        <dbReference type="Proteomes" id="UP000295455"/>
    </source>
</evidence>
<reference evidence="2 3" key="1">
    <citation type="submission" date="2019-03" db="EMBL/GenBank/DDBJ databases">
        <title>Genomic Encyclopedia of Type Strains, Phase IV (KMG-IV): sequencing the most valuable type-strain genomes for metagenomic binning, comparative biology and taxonomic classification.</title>
        <authorList>
            <person name="Goeker M."/>
        </authorList>
    </citation>
    <scope>NUCLEOTIDE SEQUENCE [LARGE SCALE GENOMIC DNA]</scope>
    <source>
        <strain evidence="2 3">DSM 18792</strain>
    </source>
</reference>
<dbReference type="OrthoDB" id="1452407at2"/>
<feature type="compositionally biased region" description="Polar residues" evidence="1">
    <location>
        <begin position="40"/>
        <end position="52"/>
    </location>
</feature>
<dbReference type="EMBL" id="SLUP01000002">
    <property type="protein sequence ID" value="TCL67848.1"/>
    <property type="molecule type" value="Genomic_DNA"/>
</dbReference>
<sequence>MNKLIKFLALVGLTSAVSYLVFGLKGKSSANDHNSHKQSRNGNPKTSHSQKGTKIENADYTNSRTQKMYKDLSMTEEQQRRYEHDYQTVMGTWKKNNPNYDMYDQEKIEEHNSLLSAVLNEAQYSMYREWFKNNPA</sequence>
<protein>
    <submittedName>
        <fullName evidence="2">Uncharacterized protein</fullName>
    </submittedName>
</protein>
<accession>A0A4R1RNG6</accession>
<comment type="caution">
    <text evidence="2">The sequence shown here is derived from an EMBL/GenBank/DDBJ whole genome shotgun (WGS) entry which is preliminary data.</text>
</comment>
<organism evidence="2 3">
    <name type="scientific">Mariniflexile fucanivorans</name>
    <dbReference type="NCBI Taxonomy" id="264023"/>
    <lineage>
        <taxon>Bacteria</taxon>
        <taxon>Pseudomonadati</taxon>
        <taxon>Bacteroidota</taxon>
        <taxon>Flavobacteriia</taxon>
        <taxon>Flavobacteriales</taxon>
        <taxon>Flavobacteriaceae</taxon>
        <taxon>Mariniflexile</taxon>
    </lineage>
</organism>
<evidence type="ECO:0000313" key="2">
    <source>
        <dbReference type="EMBL" id="TCL67848.1"/>
    </source>
</evidence>
<gene>
    <name evidence="2" type="ORF">EV196_102411</name>
</gene>
<dbReference type="RefSeq" id="WP_132215890.1">
    <property type="nucleotide sequence ID" value="NZ_OX156936.1"/>
</dbReference>
<dbReference type="AlphaFoldDB" id="A0A4R1RNG6"/>
<name>A0A4R1RNG6_9FLAO</name>